<dbReference type="GO" id="GO:0004842">
    <property type="term" value="F:ubiquitin-protein transferase activity"/>
    <property type="evidence" value="ECO:0007669"/>
    <property type="project" value="TreeGrafter"/>
</dbReference>
<evidence type="ECO:0000256" key="9">
    <source>
        <dbReference type="SAM" id="MobiDB-lite"/>
    </source>
</evidence>
<organism evidence="12 13">
    <name type="scientific">Crepidotus variabilis</name>
    <dbReference type="NCBI Taxonomy" id="179855"/>
    <lineage>
        <taxon>Eukaryota</taxon>
        <taxon>Fungi</taxon>
        <taxon>Dikarya</taxon>
        <taxon>Basidiomycota</taxon>
        <taxon>Agaricomycotina</taxon>
        <taxon>Agaricomycetes</taxon>
        <taxon>Agaricomycetidae</taxon>
        <taxon>Agaricales</taxon>
        <taxon>Agaricineae</taxon>
        <taxon>Crepidotaceae</taxon>
        <taxon>Crepidotus</taxon>
    </lineage>
</organism>
<sequence>MMLGTIKFEAHQNHPSPVPCWFWLGVEGSCPDGELCKFSHDDQQHDRIAPISMQAPIDHGRVKRSGQLVTQRAGTSIKENCVHNVYASKSNCQTEPVQYPIKGTKLTNPCRFCSSITCIGGIRCLLSNGKLSDVTPPKVIPDVAHLLAGRESDRKNLSNGDNPKPVQRLTEEQQKRIIEKRKMKEAENQRVREEQQKRILEERKNKEGENRRLRELFEQEKRKNAEEKRQQEQEELFRREQQKKRREEERRMREHQRQTREEERRKKEEERQDEVRRQKDVLEREHERAIQLAKDAKWTEEAKVVQQFAVGESSLITCAAGLDINHVIAGFELCRIRITNLPLNTNEDDISELFIQQGEAAGEFFVLEIKRPRLTNRLEATALVSSARGETIAHGLDGLEFHGEILIAAVCKSGSGLADRNTPVLMVSWAGARVQTETLIATYPSRADAETWARRIDGTVWNGFKLKAVLNGSKRSFEVTISNCPPGLALKPLDQDMVGTNNIQVPKITVQSPEATVLGVVRDHVVRQTGAKEDSYRITFPDLERGNTKLTINFDTWDNLKRAYSSVHQQQLRFGDGNLSPILHAWHSEPHHYSCWIPTRQYVAQQTQWDALSEKAPGKEAWVHVQVGDKPDMMLVRVLGKDERAAGVLKIRAESLVSGEILDVTQWHSSFLTREGRKFFDKVYDEAKVYVRSDLDTRTLTVFGEPEAIHAARMTIRQEVEHKTAEEMVWMLDRQAVGFFVRVGVGRLKELVGDDNVSLQLACRPAMITIKGGDTARHHVHRLLEESRAKLDVPAGDRQDGELCPVCNTEPTAPEQLGCGHTYCAGCLQHFLTSAGETKTFPLLCTGNEAKCNTPISLPFVRRFMSVHAFKHLVEVAFACYLERHPQELKYCTTPDCKQLYRRLQPSQNIHCPSCFKPICSACDDEPHEKMSCEENRLYRNPEERDRRNEMFMAQRGFKKCPSCSRWIEKNGGCNHMSCRCGAQFNWM</sequence>
<evidence type="ECO:0000256" key="1">
    <source>
        <dbReference type="ARBA" id="ARBA00004906"/>
    </source>
</evidence>
<dbReference type="PROSITE" id="PS00518">
    <property type="entry name" value="ZF_RING_1"/>
    <property type="match status" value="1"/>
</dbReference>
<keyword evidence="3 8" id="KW-0479">Metal-binding</keyword>
<keyword evidence="5 8" id="KW-0863">Zinc-finger</keyword>
<dbReference type="GO" id="GO:0097039">
    <property type="term" value="P:protein linear polyubiquitination"/>
    <property type="evidence" value="ECO:0007669"/>
    <property type="project" value="TreeGrafter"/>
</dbReference>
<feature type="region of interest" description="Disordered" evidence="9">
    <location>
        <begin position="222"/>
        <end position="280"/>
    </location>
</feature>
<dbReference type="GO" id="GO:0043161">
    <property type="term" value="P:proteasome-mediated ubiquitin-dependent protein catabolic process"/>
    <property type="evidence" value="ECO:0007669"/>
    <property type="project" value="TreeGrafter"/>
</dbReference>
<dbReference type="PANTHER" id="PTHR22770:SF13">
    <property type="entry name" value="RING-TYPE DOMAIN-CONTAINING PROTEIN"/>
    <property type="match status" value="1"/>
</dbReference>
<dbReference type="PROSITE" id="PS50103">
    <property type="entry name" value="ZF_C3H1"/>
    <property type="match status" value="1"/>
</dbReference>
<keyword evidence="7 8" id="KW-0862">Zinc</keyword>
<dbReference type="PANTHER" id="PTHR22770">
    <property type="entry name" value="UBIQUITIN CONJUGATING ENZYME 7 INTERACTING PROTEIN-RELATED"/>
    <property type="match status" value="1"/>
</dbReference>
<protein>
    <submittedName>
        <fullName evidence="12">Uncharacterized protein</fullName>
    </submittedName>
</protein>
<evidence type="ECO:0000256" key="5">
    <source>
        <dbReference type="ARBA" id="ARBA00022771"/>
    </source>
</evidence>
<proteinExistence type="predicted"/>
<dbReference type="InterPro" id="IPR051628">
    <property type="entry name" value="LUBAC_E3_Ligases"/>
</dbReference>
<keyword evidence="13" id="KW-1185">Reference proteome</keyword>
<evidence type="ECO:0000256" key="2">
    <source>
        <dbReference type="ARBA" id="ARBA00022679"/>
    </source>
</evidence>
<dbReference type="InterPro" id="IPR035979">
    <property type="entry name" value="RBD_domain_sf"/>
</dbReference>
<evidence type="ECO:0000256" key="3">
    <source>
        <dbReference type="ARBA" id="ARBA00022723"/>
    </source>
</evidence>
<evidence type="ECO:0000313" key="12">
    <source>
        <dbReference type="EMBL" id="KAF9522378.1"/>
    </source>
</evidence>
<dbReference type="Pfam" id="PF01485">
    <property type="entry name" value="IBR"/>
    <property type="match status" value="1"/>
</dbReference>
<dbReference type="EMBL" id="MU157948">
    <property type="protein sequence ID" value="KAF9522378.1"/>
    <property type="molecule type" value="Genomic_DNA"/>
</dbReference>
<accession>A0A9P6JIS0</accession>
<dbReference type="GO" id="GO:0043130">
    <property type="term" value="F:ubiquitin binding"/>
    <property type="evidence" value="ECO:0007669"/>
    <property type="project" value="TreeGrafter"/>
</dbReference>
<evidence type="ECO:0000256" key="8">
    <source>
        <dbReference type="PROSITE-ProRule" id="PRU00723"/>
    </source>
</evidence>
<dbReference type="Gene3D" id="3.30.40.10">
    <property type="entry name" value="Zinc/RING finger domain, C3HC4 (zinc finger)"/>
    <property type="match status" value="1"/>
</dbReference>
<evidence type="ECO:0000256" key="4">
    <source>
        <dbReference type="ARBA" id="ARBA00022737"/>
    </source>
</evidence>
<dbReference type="AlphaFoldDB" id="A0A9P6JIS0"/>
<dbReference type="Gene3D" id="1.20.120.1750">
    <property type="match status" value="1"/>
</dbReference>
<feature type="region of interest" description="Disordered" evidence="9">
    <location>
        <begin position="151"/>
        <end position="170"/>
    </location>
</feature>
<dbReference type="GO" id="GO:0003676">
    <property type="term" value="F:nucleic acid binding"/>
    <property type="evidence" value="ECO:0007669"/>
    <property type="project" value="InterPro"/>
</dbReference>
<evidence type="ECO:0000256" key="7">
    <source>
        <dbReference type="ARBA" id="ARBA00022833"/>
    </source>
</evidence>
<keyword evidence="2" id="KW-0808">Transferase</keyword>
<keyword evidence="6" id="KW-0833">Ubl conjugation pathway</keyword>
<dbReference type="InterPro" id="IPR012677">
    <property type="entry name" value="Nucleotide-bd_a/b_plait_sf"/>
</dbReference>
<comment type="caution">
    <text evidence="12">The sequence shown here is derived from an EMBL/GenBank/DDBJ whole genome shotgun (WGS) entry which is preliminary data.</text>
</comment>
<feature type="domain" description="C3H1-type" evidence="10">
    <location>
        <begin position="15"/>
        <end position="43"/>
    </location>
</feature>
<dbReference type="CDD" id="cd20335">
    <property type="entry name" value="BRcat_RBR"/>
    <property type="match status" value="1"/>
</dbReference>
<dbReference type="Proteomes" id="UP000807306">
    <property type="component" value="Unassembled WGS sequence"/>
</dbReference>
<dbReference type="InterPro" id="IPR013083">
    <property type="entry name" value="Znf_RING/FYVE/PHD"/>
</dbReference>
<keyword evidence="4" id="KW-0677">Repeat</keyword>
<evidence type="ECO:0000313" key="13">
    <source>
        <dbReference type="Proteomes" id="UP000807306"/>
    </source>
</evidence>
<reference evidence="12" key="1">
    <citation type="submission" date="2020-11" db="EMBL/GenBank/DDBJ databases">
        <authorList>
            <consortium name="DOE Joint Genome Institute"/>
            <person name="Ahrendt S."/>
            <person name="Riley R."/>
            <person name="Andreopoulos W."/>
            <person name="Labutti K."/>
            <person name="Pangilinan J."/>
            <person name="Ruiz-Duenas F.J."/>
            <person name="Barrasa J.M."/>
            <person name="Sanchez-Garcia M."/>
            <person name="Camarero S."/>
            <person name="Miyauchi S."/>
            <person name="Serrano A."/>
            <person name="Linde D."/>
            <person name="Babiker R."/>
            <person name="Drula E."/>
            <person name="Ayuso-Fernandez I."/>
            <person name="Pacheco R."/>
            <person name="Padilla G."/>
            <person name="Ferreira P."/>
            <person name="Barriuso J."/>
            <person name="Kellner H."/>
            <person name="Castanera R."/>
            <person name="Alfaro M."/>
            <person name="Ramirez L."/>
            <person name="Pisabarro A.G."/>
            <person name="Kuo A."/>
            <person name="Tritt A."/>
            <person name="Lipzen A."/>
            <person name="He G."/>
            <person name="Yan M."/>
            <person name="Ng V."/>
            <person name="Cullen D."/>
            <person name="Martin F."/>
            <person name="Rosso M.-N."/>
            <person name="Henrissat B."/>
            <person name="Hibbett D."/>
            <person name="Martinez A.T."/>
            <person name="Grigoriev I.V."/>
        </authorList>
    </citation>
    <scope>NUCLEOTIDE SEQUENCE</scope>
    <source>
        <strain evidence="12">CBS 506.95</strain>
    </source>
</reference>
<dbReference type="InterPro" id="IPR017907">
    <property type="entry name" value="Znf_RING_CS"/>
</dbReference>
<dbReference type="Gene3D" id="3.30.70.330">
    <property type="match status" value="1"/>
</dbReference>
<dbReference type="SUPFAM" id="SSF57850">
    <property type="entry name" value="RING/U-box"/>
    <property type="match status" value="2"/>
</dbReference>
<feature type="zinc finger region" description="C3H1-type" evidence="8">
    <location>
        <begin position="15"/>
        <end position="43"/>
    </location>
</feature>
<dbReference type="GO" id="GO:0008270">
    <property type="term" value="F:zinc ion binding"/>
    <property type="evidence" value="ECO:0007669"/>
    <property type="project" value="UniProtKB-KW"/>
</dbReference>
<name>A0A9P6JIS0_9AGAR</name>
<dbReference type="OrthoDB" id="1431934at2759"/>
<dbReference type="GO" id="GO:0000151">
    <property type="term" value="C:ubiquitin ligase complex"/>
    <property type="evidence" value="ECO:0007669"/>
    <property type="project" value="TreeGrafter"/>
</dbReference>
<gene>
    <name evidence="12" type="ORF">CPB83DRAFT_822882</name>
</gene>
<feature type="domain" description="RING-type" evidence="11">
    <location>
        <begin position="800"/>
        <end position="988"/>
    </location>
</feature>
<comment type="pathway">
    <text evidence="1">Protein modification; protein ubiquitination.</text>
</comment>
<dbReference type="CDD" id="cd20336">
    <property type="entry name" value="Rcat_RBR"/>
    <property type="match status" value="1"/>
</dbReference>
<evidence type="ECO:0000256" key="6">
    <source>
        <dbReference type="ARBA" id="ARBA00022786"/>
    </source>
</evidence>
<dbReference type="InterPro" id="IPR000571">
    <property type="entry name" value="Znf_CCCH"/>
</dbReference>
<evidence type="ECO:0000259" key="11">
    <source>
        <dbReference type="PROSITE" id="PS51873"/>
    </source>
</evidence>
<dbReference type="InterPro" id="IPR002867">
    <property type="entry name" value="IBR_dom"/>
</dbReference>
<evidence type="ECO:0000259" key="10">
    <source>
        <dbReference type="PROSITE" id="PS50103"/>
    </source>
</evidence>
<dbReference type="SUPFAM" id="SSF54928">
    <property type="entry name" value="RNA-binding domain, RBD"/>
    <property type="match status" value="1"/>
</dbReference>
<dbReference type="PROSITE" id="PS51873">
    <property type="entry name" value="TRIAD"/>
    <property type="match status" value="1"/>
</dbReference>
<dbReference type="InterPro" id="IPR044066">
    <property type="entry name" value="TRIAD_supradom"/>
</dbReference>